<dbReference type="InterPro" id="IPR008271">
    <property type="entry name" value="Ser/Thr_kinase_AS"/>
</dbReference>
<dbReference type="InterPro" id="IPR025241">
    <property type="entry name" value="DUF4190"/>
</dbReference>
<feature type="region of interest" description="Disordered" evidence="6">
    <location>
        <begin position="376"/>
        <end position="408"/>
    </location>
</feature>
<dbReference type="PANTHER" id="PTHR43289">
    <property type="entry name" value="MITOGEN-ACTIVATED PROTEIN KINASE KINASE KINASE 20-RELATED"/>
    <property type="match status" value="1"/>
</dbReference>
<evidence type="ECO:0000256" key="1">
    <source>
        <dbReference type="ARBA" id="ARBA00022679"/>
    </source>
</evidence>
<dbReference type="SUPFAM" id="SSF56112">
    <property type="entry name" value="Protein kinase-like (PK-like)"/>
    <property type="match status" value="1"/>
</dbReference>
<evidence type="ECO:0000256" key="5">
    <source>
        <dbReference type="PROSITE-ProRule" id="PRU10141"/>
    </source>
</evidence>
<keyword evidence="10" id="KW-1185">Reference proteome</keyword>
<dbReference type="PROSITE" id="PS50011">
    <property type="entry name" value="PROTEIN_KINASE_DOM"/>
    <property type="match status" value="1"/>
</dbReference>
<gene>
    <name evidence="9" type="ORF">SAMN06265355_106348</name>
</gene>
<keyword evidence="7" id="KW-1133">Transmembrane helix</keyword>
<name>A0A238Z0B7_9ACTN</name>
<evidence type="ECO:0000256" key="6">
    <source>
        <dbReference type="SAM" id="MobiDB-lite"/>
    </source>
</evidence>
<dbReference type="Gene3D" id="3.30.200.20">
    <property type="entry name" value="Phosphorylase Kinase, domain 1"/>
    <property type="match status" value="1"/>
</dbReference>
<feature type="domain" description="Protein kinase" evidence="8">
    <location>
        <begin position="13"/>
        <end position="266"/>
    </location>
</feature>
<keyword evidence="2 5" id="KW-0547">Nucleotide-binding</keyword>
<feature type="binding site" evidence="5">
    <location>
        <position position="41"/>
    </location>
    <ligand>
        <name>ATP</name>
        <dbReference type="ChEBI" id="CHEBI:30616"/>
    </ligand>
</feature>
<dbReference type="InterPro" id="IPR011009">
    <property type="entry name" value="Kinase-like_dom_sf"/>
</dbReference>
<keyword evidence="3 9" id="KW-0418">Kinase</keyword>
<dbReference type="Pfam" id="PF13828">
    <property type="entry name" value="DUF4190"/>
    <property type="match status" value="1"/>
</dbReference>
<protein>
    <submittedName>
        <fullName evidence="9">Serine/threonine protein kinase</fullName>
    </submittedName>
</protein>
<dbReference type="Proteomes" id="UP000198420">
    <property type="component" value="Unassembled WGS sequence"/>
</dbReference>
<keyword evidence="7" id="KW-0472">Membrane</keyword>
<keyword evidence="7" id="KW-0812">Transmembrane</keyword>
<evidence type="ECO:0000259" key="8">
    <source>
        <dbReference type="PROSITE" id="PS50011"/>
    </source>
</evidence>
<dbReference type="Gene3D" id="1.10.510.10">
    <property type="entry name" value="Transferase(Phosphotransferase) domain 1"/>
    <property type="match status" value="1"/>
</dbReference>
<evidence type="ECO:0000256" key="7">
    <source>
        <dbReference type="SAM" id="Phobius"/>
    </source>
</evidence>
<keyword evidence="9" id="KW-0723">Serine/threonine-protein kinase</keyword>
<dbReference type="CDD" id="cd14014">
    <property type="entry name" value="STKc_PknB_like"/>
    <property type="match status" value="1"/>
</dbReference>
<feature type="compositionally biased region" description="Basic and acidic residues" evidence="6">
    <location>
        <begin position="282"/>
        <end position="300"/>
    </location>
</feature>
<reference evidence="10" key="1">
    <citation type="submission" date="2017-06" db="EMBL/GenBank/DDBJ databases">
        <authorList>
            <person name="Varghese N."/>
            <person name="Submissions S."/>
        </authorList>
    </citation>
    <scope>NUCLEOTIDE SEQUENCE [LARGE SCALE GENOMIC DNA]</scope>
    <source>
        <strain evidence="10">DSM 44485</strain>
    </source>
</reference>
<dbReference type="PROSITE" id="PS00107">
    <property type="entry name" value="PROTEIN_KINASE_ATP"/>
    <property type="match status" value="1"/>
</dbReference>
<evidence type="ECO:0000313" key="9">
    <source>
        <dbReference type="EMBL" id="SNR76304.1"/>
    </source>
</evidence>
<dbReference type="SMART" id="SM00220">
    <property type="entry name" value="S_TKc"/>
    <property type="match status" value="1"/>
</dbReference>
<evidence type="ECO:0000256" key="2">
    <source>
        <dbReference type="ARBA" id="ARBA00022741"/>
    </source>
</evidence>
<dbReference type="EMBL" id="FZNP01000006">
    <property type="protein sequence ID" value="SNR76304.1"/>
    <property type="molecule type" value="Genomic_DNA"/>
</dbReference>
<evidence type="ECO:0000313" key="10">
    <source>
        <dbReference type="Proteomes" id="UP000198420"/>
    </source>
</evidence>
<evidence type="ECO:0000256" key="3">
    <source>
        <dbReference type="ARBA" id="ARBA00022777"/>
    </source>
</evidence>
<keyword evidence="4 5" id="KW-0067">ATP-binding</keyword>
<accession>A0A238Z0B7</accession>
<dbReference type="PROSITE" id="PS00108">
    <property type="entry name" value="PROTEIN_KINASE_ST"/>
    <property type="match status" value="1"/>
</dbReference>
<dbReference type="AlphaFoldDB" id="A0A238Z0B7"/>
<feature type="transmembrane region" description="Helical" evidence="7">
    <location>
        <begin position="457"/>
        <end position="483"/>
    </location>
</feature>
<dbReference type="Pfam" id="PF00069">
    <property type="entry name" value="Pkinase"/>
    <property type="match status" value="1"/>
</dbReference>
<feature type="region of interest" description="Disordered" evidence="6">
    <location>
        <begin position="264"/>
        <end position="310"/>
    </location>
</feature>
<keyword evidence="1" id="KW-0808">Transferase</keyword>
<dbReference type="RefSeq" id="WP_179278883.1">
    <property type="nucleotide sequence ID" value="NZ_FZNP01000006.1"/>
</dbReference>
<dbReference type="InterPro" id="IPR000719">
    <property type="entry name" value="Prot_kinase_dom"/>
</dbReference>
<dbReference type="PANTHER" id="PTHR43289:SF34">
    <property type="entry name" value="SERINE_THREONINE-PROTEIN KINASE YBDM-RELATED"/>
    <property type="match status" value="1"/>
</dbReference>
<feature type="compositionally biased region" description="Low complexity" evidence="6">
    <location>
        <begin position="376"/>
        <end position="404"/>
    </location>
</feature>
<dbReference type="GO" id="GO:0005524">
    <property type="term" value="F:ATP binding"/>
    <property type="evidence" value="ECO:0007669"/>
    <property type="project" value="UniProtKB-UniRule"/>
</dbReference>
<sequence length="487" mass="50713">MPHADLPERIGPYRVVDRLGEGGMGTVYAGLDASGRKVALKVIRREYAADRQYRARFEAEVAAAKRVRPFCTAPVLDADPAADPPYLVTEFVNGPSLDGAVAKEGPLRGADLEAVAVGIATALTAIHDAGVVHRDLKPANVLLSTFGPRVIDFGIARSLGGTRLTATGGIVGTPAFMAPEQLDGRGATPASDVFAWGATVAFAARGGPCFAGNSLPAVIHQIISGEPDLGGLDGMLLKAVQAALAKDPARRPSAQSLLDGLISSGVRQPAPSARHTQAPGRHRAEAPSRQRTEAPSRQRTEAPGTHAPGVAPQLAAGEAAALVEGQYRQAAQAGDPAAMRSLAVLLGGQGRTAEAESWNRYADAIDARQAVYQQPTGYQQQPGYQQPTGYQGHPAQAPHQYPAAHHPHGKRPMNSLAIYAVSMGAVGLITCGLPSIPAIVAGHVAWVRLRRSGERGLGLAVTGIALGWIMVAFWALVAFGAALPDEN</sequence>
<organism evidence="9 10">
    <name type="scientific">Actinomadura mexicana</name>
    <dbReference type="NCBI Taxonomy" id="134959"/>
    <lineage>
        <taxon>Bacteria</taxon>
        <taxon>Bacillati</taxon>
        <taxon>Actinomycetota</taxon>
        <taxon>Actinomycetes</taxon>
        <taxon>Streptosporangiales</taxon>
        <taxon>Thermomonosporaceae</taxon>
        <taxon>Actinomadura</taxon>
    </lineage>
</organism>
<proteinExistence type="predicted"/>
<dbReference type="GO" id="GO:0004674">
    <property type="term" value="F:protein serine/threonine kinase activity"/>
    <property type="evidence" value="ECO:0007669"/>
    <property type="project" value="UniProtKB-KW"/>
</dbReference>
<feature type="transmembrane region" description="Helical" evidence="7">
    <location>
        <begin position="416"/>
        <end position="445"/>
    </location>
</feature>
<evidence type="ECO:0000256" key="4">
    <source>
        <dbReference type="ARBA" id="ARBA00022840"/>
    </source>
</evidence>
<dbReference type="InterPro" id="IPR017441">
    <property type="entry name" value="Protein_kinase_ATP_BS"/>
</dbReference>